<gene>
    <name evidence="1" type="ORF">EKO23_16370</name>
</gene>
<sequence length="116" mass="12440">MDLEKRVHDSLPPTKQRRLRWLVAARKYAAQAIAEASCLGLHDAPGLDRQVVLAESAIEDLIPDRAAAAALMAEYAVSDAALIHNRGDSPLGFDCAVCSGRYGIESILARIADLGD</sequence>
<keyword evidence="2" id="KW-1185">Reference proteome</keyword>
<proteinExistence type="predicted"/>
<evidence type="ECO:0000313" key="2">
    <source>
        <dbReference type="Proteomes" id="UP000295198"/>
    </source>
</evidence>
<dbReference type="Proteomes" id="UP000295198">
    <property type="component" value="Unassembled WGS sequence"/>
</dbReference>
<accession>A0A4Q4Z9T0</accession>
<comment type="caution">
    <text evidence="1">The sequence shown here is derived from an EMBL/GenBank/DDBJ whole genome shotgun (WGS) entry which is preliminary data.</text>
</comment>
<evidence type="ECO:0000313" key="1">
    <source>
        <dbReference type="EMBL" id="RYP84235.1"/>
    </source>
</evidence>
<dbReference type="AlphaFoldDB" id="A0A4Q4Z9T0"/>
<organism evidence="1 2">
    <name type="scientific">Nocardioides guangzhouensis</name>
    <dbReference type="NCBI Taxonomy" id="2497878"/>
    <lineage>
        <taxon>Bacteria</taxon>
        <taxon>Bacillati</taxon>
        <taxon>Actinomycetota</taxon>
        <taxon>Actinomycetes</taxon>
        <taxon>Propionibacteriales</taxon>
        <taxon>Nocardioidaceae</taxon>
        <taxon>Nocardioides</taxon>
    </lineage>
</organism>
<protein>
    <submittedName>
        <fullName evidence="1">Uncharacterized protein</fullName>
    </submittedName>
</protein>
<dbReference type="RefSeq" id="WP_134719197.1">
    <property type="nucleotide sequence ID" value="NZ_SDKM01000025.1"/>
</dbReference>
<name>A0A4Q4Z9T0_9ACTN</name>
<reference evidence="1 2" key="1">
    <citation type="submission" date="2019-01" db="EMBL/GenBank/DDBJ databases">
        <title>Nocardioides guangzhouensis sp. nov., an actinobacterium isolated from soil.</title>
        <authorList>
            <person name="Fu Y."/>
            <person name="Cai Y."/>
            <person name="Lin Z."/>
            <person name="Chen P."/>
        </authorList>
    </citation>
    <scope>NUCLEOTIDE SEQUENCE [LARGE SCALE GENOMIC DNA]</scope>
    <source>
        <strain evidence="1 2">130</strain>
    </source>
</reference>
<dbReference type="EMBL" id="SDKM01000025">
    <property type="protein sequence ID" value="RYP84235.1"/>
    <property type="molecule type" value="Genomic_DNA"/>
</dbReference>